<dbReference type="InterPro" id="IPR050611">
    <property type="entry name" value="ABCF"/>
</dbReference>
<dbReference type="GO" id="GO:0005524">
    <property type="term" value="F:ATP binding"/>
    <property type="evidence" value="ECO:0007669"/>
    <property type="project" value="UniProtKB-KW"/>
</dbReference>
<reference evidence="6" key="2">
    <citation type="submission" date="2021-04" db="EMBL/GenBank/DDBJ databases">
        <authorList>
            <person name="Gilroy R."/>
        </authorList>
    </citation>
    <scope>NUCLEOTIDE SEQUENCE</scope>
    <source>
        <strain evidence="6">ChiHjej10B9-743</strain>
    </source>
</reference>
<reference evidence="6" key="1">
    <citation type="journal article" date="2021" name="PeerJ">
        <title>Extensive microbial diversity within the chicken gut microbiome revealed by metagenomics and culture.</title>
        <authorList>
            <person name="Gilroy R."/>
            <person name="Ravi A."/>
            <person name="Getino M."/>
            <person name="Pursley I."/>
            <person name="Horton D.L."/>
            <person name="Alikhan N.F."/>
            <person name="Baker D."/>
            <person name="Gharbi K."/>
            <person name="Hall N."/>
            <person name="Watson M."/>
            <person name="Adriaenssens E.M."/>
            <person name="Foster-Nyarko E."/>
            <person name="Jarju S."/>
            <person name="Secka A."/>
            <person name="Antonio M."/>
            <person name="Oren A."/>
            <person name="Chaudhuri R.R."/>
            <person name="La Ragione R."/>
            <person name="Hildebrand F."/>
            <person name="Pallen M.J."/>
        </authorList>
    </citation>
    <scope>NUCLEOTIDE SEQUENCE</scope>
    <source>
        <strain evidence="6">ChiHjej10B9-743</strain>
    </source>
</reference>
<dbReference type="CDD" id="cd03221">
    <property type="entry name" value="ABCF_EF-3"/>
    <property type="match status" value="1"/>
</dbReference>
<dbReference type="EMBL" id="DXCP01000023">
    <property type="protein sequence ID" value="HIY79392.1"/>
    <property type="molecule type" value="Genomic_DNA"/>
</dbReference>
<sequence>MQLVLSGVCYAYPAAREAVLDNVTITFPTGWTALLGDNGCGKTTLAKIACGLIEPDAGSVTHDLVCAYVAQDADEAPEGLADFALDYGREARRLREAFRIEDDMPWRFGELSFGERKKLQVAVALWGRPDVLVADEPTNHLDADAREQLGAALARFRGIGILVSHDRDLVDLLATRCASFEPGGIVVRPGGYSAAHGQAELERATAVAERASARRELARLSAEKDARAHEAARADARRSKRGLDPRDRDARGRIDLAIFTGKDGQAGRLSSQMDARVAAAQERLAAARVARRYDGDLWVDAEPSRRRTVLHVPPATIPCGPEGTLRIPVLWVGSRDHVGVVGPNGAGKSTLLAHLRVLLAQAADAGQGVEVLDIPQELPAEAREAMVGRVAALTPADRGRVLSTVAQLNSDPDRILEGGRTSPGELRKLMLAEGILRHPALIVMDEPTNHLDLHSTEALERALAGYPGALVLVSHDRRFLGACTSRTWEVSGGLVRET</sequence>
<accession>A0A9D1ZB68</accession>
<dbReference type="SMART" id="SM00382">
    <property type="entry name" value="AAA"/>
    <property type="match status" value="2"/>
</dbReference>
<dbReference type="Pfam" id="PF00005">
    <property type="entry name" value="ABC_tran"/>
    <property type="match status" value="2"/>
</dbReference>
<keyword evidence="2" id="KW-0547">Nucleotide-binding</keyword>
<evidence type="ECO:0000313" key="6">
    <source>
        <dbReference type="EMBL" id="HIY79392.1"/>
    </source>
</evidence>
<dbReference type="PROSITE" id="PS00211">
    <property type="entry name" value="ABC_TRANSPORTER_1"/>
    <property type="match status" value="1"/>
</dbReference>
<dbReference type="PANTHER" id="PTHR19211">
    <property type="entry name" value="ATP-BINDING TRANSPORT PROTEIN-RELATED"/>
    <property type="match status" value="1"/>
</dbReference>
<evidence type="ECO:0000256" key="2">
    <source>
        <dbReference type="ARBA" id="ARBA00022741"/>
    </source>
</evidence>
<dbReference type="SUPFAM" id="SSF52540">
    <property type="entry name" value="P-loop containing nucleoside triphosphate hydrolases"/>
    <property type="match status" value="2"/>
</dbReference>
<name>A0A9D1ZB68_9ACTN</name>
<feature type="domain" description="ABC transporter" evidence="5">
    <location>
        <begin position="3"/>
        <end position="208"/>
    </location>
</feature>
<feature type="region of interest" description="Disordered" evidence="4">
    <location>
        <begin position="221"/>
        <end position="248"/>
    </location>
</feature>
<comment type="caution">
    <text evidence="6">The sequence shown here is derived from an EMBL/GenBank/DDBJ whole genome shotgun (WGS) entry which is preliminary data.</text>
</comment>
<proteinExistence type="predicted"/>
<evidence type="ECO:0000313" key="7">
    <source>
        <dbReference type="Proteomes" id="UP000824133"/>
    </source>
</evidence>
<dbReference type="PANTHER" id="PTHR19211:SF14">
    <property type="entry name" value="ATP-BINDING CASSETTE SUB-FAMILY F MEMBER 1"/>
    <property type="match status" value="1"/>
</dbReference>
<evidence type="ECO:0000259" key="5">
    <source>
        <dbReference type="PROSITE" id="PS50893"/>
    </source>
</evidence>
<dbReference type="InterPro" id="IPR003593">
    <property type="entry name" value="AAA+_ATPase"/>
</dbReference>
<dbReference type="PROSITE" id="PS50893">
    <property type="entry name" value="ABC_TRANSPORTER_2"/>
    <property type="match status" value="1"/>
</dbReference>
<dbReference type="InterPro" id="IPR027417">
    <property type="entry name" value="P-loop_NTPase"/>
</dbReference>
<dbReference type="Gene3D" id="3.40.50.300">
    <property type="entry name" value="P-loop containing nucleotide triphosphate hydrolases"/>
    <property type="match status" value="2"/>
</dbReference>
<evidence type="ECO:0000256" key="3">
    <source>
        <dbReference type="ARBA" id="ARBA00022840"/>
    </source>
</evidence>
<protein>
    <submittedName>
        <fullName evidence="6">ATP-binding cassette domain-containing protein</fullName>
    </submittedName>
</protein>
<evidence type="ECO:0000256" key="4">
    <source>
        <dbReference type="SAM" id="MobiDB-lite"/>
    </source>
</evidence>
<keyword evidence="3 6" id="KW-0067">ATP-binding</keyword>
<dbReference type="InterPro" id="IPR017871">
    <property type="entry name" value="ABC_transporter-like_CS"/>
</dbReference>
<organism evidence="6 7">
    <name type="scientific">Candidatus Olsenella excrementavium</name>
    <dbReference type="NCBI Taxonomy" id="2838709"/>
    <lineage>
        <taxon>Bacteria</taxon>
        <taxon>Bacillati</taxon>
        <taxon>Actinomycetota</taxon>
        <taxon>Coriobacteriia</taxon>
        <taxon>Coriobacteriales</taxon>
        <taxon>Atopobiaceae</taxon>
        <taxon>Olsenella</taxon>
    </lineage>
</organism>
<gene>
    <name evidence="6" type="ORF">IAA42_03050</name>
</gene>
<dbReference type="GO" id="GO:0016887">
    <property type="term" value="F:ATP hydrolysis activity"/>
    <property type="evidence" value="ECO:0007669"/>
    <property type="project" value="InterPro"/>
</dbReference>
<keyword evidence="1" id="KW-0677">Repeat</keyword>
<dbReference type="AlphaFoldDB" id="A0A9D1ZB68"/>
<dbReference type="Proteomes" id="UP000824133">
    <property type="component" value="Unassembled WGS sequence"/>
</dbReference>
<dbReference type="InterPro" id="IPR003439">
    <property type="entry name" value="ABC_transporter-like_ATP-bd"/>
</dbReference>
<evidence type="ECO:0000256" key="1">
    <source>
        <dbReference type="ARBA" id="ARBA00022737"/>
    </source>
</evidence>